<gene>
    <name evidence="3" type="ORF">K933_07788</name>
</gene>
<dbReference type="RefSeq" id="WP_023394143.1">
    <property type="nucleotide sequence ID" value="NZ_ASGZ01000026.1"/>
</dbReference>
<keyword evidence="4" id="KW-1185">Reference proteome</keyword>
<reference evidence="3 4" key="1">
    <citation type="journal article" date="2013" name="Genome Announc.">
        <title>Draft Genome Sequence of 'Candidatus Halobonum tyrrellensis' Strain G22, Isolated from the Hypersaline Waters of Lake Tyrrell, Australia.</title>
        <authorList>
            <person name="Ugalde J.A."/>
            <person name="Narasingarao P."/>
            <person name="Kuo S."/>
            <person name="Podell S."/>
            <person name="Allen E.E."/>
        </authorList>
    </citation>
    <scope>NUCLEOTIDE SEQUENCE [LARGE SCALE GENOMIC DNA]</scope>
    <source>
        <strain evidence="3 4">G22</strain>
    </source>
</reference>
<accession>V4HDE2</accession>
<dbReference type="Pfam" id="PF04087">
    <property type="entry name" value="DUF389"/>
    <property type="match status" value="1"/>
</dbReference>
<comment type="caution">
    <text evidence="3">The sequence shown here is derived from an EMBL/GenBank/DDBJ whole genome shotgun (WGS) entry which is preliminary data.</text>
</comment>
<keyword evidence="2" id="KW-0812">Transmembrane</keyword>
<evidence type="ECO:0000256" key="2">
    <source>
        <dbReference type="SAM" id="Phobius"/>
    </source>
</evidence>
<dbReference type="PANTHER" id="PTHR20992">
    <property type="entry name" value="AT15442P-RELATED"/>
    <property type="match status" value="1"/>
</dbReference>
<feature type="transmembrane region" description="Helical" evidence="2">
    <location>
        <begin position="113"/>
        <end position="132"/>
    </location>
</feature>
<dbReference type="eggNOG" id="arCOG02264">
    <property type="taxonomic scope" value="Archaea"/>
</dbReference>
<sequence length="471" mass="48929">MRLVHVYVNDDERPAVERVLEDLDIDYAVVADEEDRTNLFQFPLPQGAVSEVFEALRDVDIHVEEDAYVVLSDAETALTSNIDELQERYADSYVPLPAFELQAKARSMNMETVSYLWMILLSTVIATVGLLIGSPAVVVGSMVLAPLVGPTLTASVGAVTGDGDMFTASVRQQLRGLVVAVVGAVITAFALLYAGLVPSTLAVTSLDLVTVRLSPGALGVLVGFVAGAAAAFGLTTEGPLSIIGVMIAAALVPAAGVAGIGVAYGEPLLALGTVVLLVVSILAINLGEMVTLFSLGYRELPRVVGGDDRADDDDGAAGAGDPNQGEGASGTARTVVLAVVVLLVAAPAVAATGQQVVLQRDVTTAVDETLTRDAYDDVSAVGVSAEYSYPVGFAATPIVTVSVTTTENTSSYPRLADRIQRRVYERTGRRPTVRVQFTGYQEVRGNETRWFGSTLPSVGGGASGSAGGVPA</sequence>
<feature type="transmembrane region" description="Helical" evidence="2">
    <location>
        <begin position="216"/>
        <end position="235"/>
    </location>
</feature>
<feature type="transmembrane region" description="Helical" evidence="2">
    <location>
        <begin position="242"/>
        <end position="264"/>
    </location>
</feature>
<dbReference type="PANTHER" id="PTHR20992:SF9">
    <property type="entry name" value="AT15442P-RELATED"/>
    <property type="match status" value="1"/>
</dbReference>
<evidence type="ECO:0000313" key="4">
    <source>
        <dbReference type="Proteomes" id="UP000017840"/>
    </source>
</evidence>
<evidence type="ECO:0000256" key="1">
    <source>
        <dbReference type="SAM" id="MobiDB-lite"/>
    </source>
</evidence>
<dbReference type="EMBL" id="ASGZ01000026">
    <property type="protein sequence ID" value="ESP88735.1"/>
    <property type="molecule type" value="Genomic_DNA"/>
</dbReference>
<evidence type="ECO:0000313" key="3">
    <source>
        <dbReference type="EMBL" id="ESP88735.1"/>
    </source>
</evidence>
<name>V4HDE2_9EURY</name>
<dbReference type="Proteomes" id="UP000017840">
    <property type="component" value="Unassembled WGS sequence"/>
</dbReference>
<protein>
    <recommendedName>
        <fullName evidence="5">TIGR00341 family protein</fullName>
    </recommendedName>
</protein>
<feature type="transmembrane region" description="Helical" evidence="2">
    <location>
        <begin position="174"/>
        <end position="196"/>
    </location>
</feature>
<dbReference type="InterPro" id="IPR005240">
    <property type="entry name" value="DUF389"/>
</dbReference>
<feature type="transmembrane region" description="Helical" evidence="2">
    <location>
        <begin position="270"/>
        <end position="293"/>
    </location>
</feature>
<keyword evidence="2" id="KW-1133">Transmembrane helix</keyword>
<proteinExistence type="predicted"/>
<dbReference type="AlphaFoldDB" id="V4HDE2"/>
<dbReference type="PATRIC" id="fig|1324957.4.peg.1579"/>
<organism evidence="3 4">
    <name type="scientific">Candidatus Halobonum tyrrellensis G22</name>
    <dbReference type="NCBI Taxonomy" id="1324957"/>
    <lineage>
        <taxon>Archaea</taxon>
        <taxon>Methanobacteriati</taxon>
        <taxon>Methanobacteriota</taxon>
        <taxon>Stenosarchaea group</taxon>
        <taxon>Halobacteria</taxon>
        <taxon>Halobacteriales</taxon>
        <taxon>Haloferacaceae</taxon>
        <taxon>Candidatus Halobonum</taxon>
    </lineage>
</organism>
<keyword evidence="2" id="KW-0472">Membrane</keyword>
<evidence type="ECO:0008006" key="5">
    <source>
        <dbReference type="Google" id="ProtNLM"/>
    </source>
</evidence>
<dbReference type="OrthoDB" id="3266at2157"/>
<feature type="region of interest" description="Disordered" evidence="1">
    <location>
        <begin position="308"/>
        <end position="329"/>
    </location>
</feature>
<feature type="transmembrane region" description="Helical" evidence="2">
    <location>
        <begin position="138"/>
        <end position="162"/>
    </location>
</feature>